<feature type="binding site" evidence="10">
    <location>
        <position position="500"/>
    </location>
    <ligand>
        <name>[2Fe-2S] cluster</name>
        <dbReference type="ChEBI" id="CHEBI:190135"/>
    </ligand>
</feature>
<evidence type="ECO:0000256" key="8">
    <source>
        <dbReference type="ARBA" id="ARBA00023014"/>
    </source>
</evidence>
<feature type="binding site" evidence="10">
    <location>
        <position position="564"/>
    </location>
    <ligand>
        <name>[4Fe-4S] cluster</name>
        <dbReference type="ChEBI" id="CHEBI:49883"/>
    </ligand>
</feature>
<dbReference type="HAMAP" id="MF_03115">
    <property type="entry name" value="Anamorsin"/>
    <property type="match status" value="1"/>
</dbReference>
<keyword evidence="5 10" id="KW-0001">2Fe-2S</keyword>
<sequence>MSTCSTPSATLSAGSRAGGEPRLTASLDRYTESPPAVTERLAFPQTNDEIEEIPQLRFDEAMEFIGRWQDAWDSMSEDVAGEQQTPGRGGTNRVVGRGSANIILPHGPRVRFNNAHDPTCKSDEIDDIMGREWRASKLNQASIVCARAGCTARFGVNPEAPPQCPEEPNLPGNTSNPSWRAQVRPPPAKAKSARASPWTQPAYQARATDDKQALATRWTRWTGAWRWRGQAANSGDSGPWRGPCPGPFPVPIGAHPMGDLIGGRARTPLANTHDAAMSPVIIDTSDDLDLRPATMTKSSAAAARTLLLAPPSVAAHEDRLRDALAGLDRARTDIQMLDRLAARLVTLPPAAYDQVLVLADPESVPLQQLGRDVYALLVPAMRTGAALRFQSGRPGARDAKEAILAGLVERDAGAAFDKVDEEETVVPLRLGKKKTNGVAPPQKNGAAVDENAVKFDLSALNDLDDDDEIIDENDLLTEEDLKRRPVQPENCNPQKRRRPCKDCTCGLAAKFEAEDKQRRAEADAGLGALKLDVNDLNELDFTVEGKTGSCNNCSLGDAFRCSTCPYIGLPAFKPGEEVRLLNDVAQL</sequence>
<comment type="caution">
    <text evidence="14">The sequence shown here is derived from an EMBL/GenBank/DDBJ whole genome shotgun (WGS) entry which is preliminary data.</text>
</comment>
<keyword evidence="7 10" id="KW-0408">Iron</keyword>
<evidence type="ECO:0000256" key="5">
    <source>
        <dbReference type="ARBA" id="ARBA00022714"/>
    </source>
</evidence>
<evidence type="ECO:0000256" key="10">
    <source>
        <dbReference type="HAMAP-Rule" id="MF_03115"/>
    </source>
</evidence>
<accession>A0ABR0BRC7</accession>
<evidence type="ECO:0000259" key="12">
    <source>
        <dbReference type="Pfam" id="PF05093"/>
    </source>
</evidence>
<keyword evidence="3 10" id="KW-0004">4Fe-4S</keyword>
<dbReference type="Pfam" id="PF05093">
    <property type="entry name" value="CIAPIN1"/>
    <property type="match status" value="1"/>
</dbReference>
<dbReference type="InterPro" id="IPR031838">
    <property type="entry name" value="Dre2_N"/>
</dbReference>
<keyword evidence="15" id="KW-1185">Reference proteome</keyword>
<comment type="domain">
    <text evidence="10">The N-terminal domain has structural similarity with S-adenosyl-L-methionine-dependent methyltransferases, but does not bind S-adenosyl-L-methionine. It is required for correct assembly of the 2 Fe-S clusters.</text>
</comment>
<evidence type="ECO:0000256" key="11">
    <source>
        <dbReference type="SAM" id="MobiDB-lite"/>
    </source>
</evidence>
<feature type="domain" description="Fe-S cluster assembly protein Dre2 N-terminal" evidence="13">
    <location>
        <begin position="304"/>
        <end position="429"/>
    </location>
</feature>
<comment type="cofactor">
    <cofactor evidence="10">
        <name>[2Fe-2S] cluster</name>
        <dbReference type="ChEBI" id="CHEBI:190135"/>
    </cofactor>
</comment>
<feature type="binding site" evidence="10">
    <location>
        <position position="505"/>
    </location>
    <ligand>
        <name>[2Fe-2S] cluster</name>
        <dbReference type="ChEBI" id="CHEBI:190135"/>
    </ligand>
</feature>
<evidence type="ECO:0000256" key="3">
    <source>
        <dbReference type="ARBA" id="ARBA00022485"/>
    </source>
</evidence>
<feature type="region of interest" description="Disordered" evidence="11">
    <location>
        <begin position="1"/>
        <end position="34"/>
    </location>
</feature>
<comment type="domain">
    <text evidence="10">The C-terminal domain binds 2 Fe-S clusters but is otherwise mostly in an intrinsically disordered conformation.</text>
</comment>
<feature type="binding site" evidence="10">
    <location>
        <position position="561"/>
    </location>
    <ligand>
        <name>[4Fe-4S] cluster</name>
        <dbReference type="ChEBI" id="CHEBI:49883"/>
    </ligand>
</feature>
<reference evidence="14 15" key="1">
    <citation type="journal article" date="2024" name="Microbiol. Resour. Announc.">
        <title>Genome annotations for the ascomycete fungi Trichoderma harzianum, Trichoderma aggressivum, and Purpureocillium lilacinum.</title>
        <authorList>
            <person name="Beijen E.P.W."/>
            <person name="Ohm R.A."/>
        </authorList>
    </citation>
    <scope>NUCLEOTIDE SEQUENCE [LARGE SCALE GENOMIC DNA]</scope>
    <source>
        <strain evidence="14 15">CBS 150709</strain>
    </source>
</reference>
<dbReference type="EMBL" id="JAWRVI010000041">
    <property type="protein sequence ID" value="KAK4086412.1"/>
    <property type="molecule type" value="Genomic_DNA"/>
</dbReference>
<evidence type="ECO:0000256" key="9">
    <source>
        <dbReference type="ARBA" id="ARBA00023128"/>
    </source>
</evidence>
<feature type="binding site" evidence="10">
    <location>
        <position position="553"/>
    </location>
    <ligand>
        <name>[4Fe-4S] cluster</name>
        <dbReference type="ChEBI" id="CHEBI:49883"/>
    </ligand>
</feature>
<name>A0ABR0BRC7_PURLI</name>
<organism evidence="14 15">
    <name type="scientific">Purpureocillium lilacinum</name>
    <name type="common">Paecilomyces lilacinus</name>
    <dbReference type="NCBI Taxonomy" id="33203"/>
    <lineage>
        <taxon>Eukaryota</taxon>
        <taxon>Fungi</taxon>
        <taxon>Dikarya</taxon>
        <taxon>Ascomycota</taxon>
        <taxon>Pezizomycotina</taxon>
        <taxon>Sordariomycetes</taxon>
        <taxon>Hypocreomycetidae</taxon>
        <taxon>Hypocreales</taxon>
        <taxon>Ophiocordycipitaceae</taxon>
        <taxon>Purpureocillium</taxon>
    </lineage>
</organism>
<evidence type="ECO:0000256" key="4">
    <source>
        <dbReference type="ARBA" id="ARBA00022490"/>
    </source>
</evidence>
<feature type="short sequence motif" description="Cx2C motif 2" evidence="10">
    <location>
        <begin position="561"/>
        <end position="564"/>
    </location>
</feature>
<dbReference type="InterPro" id="IPR007785">
    <property type="entry name" value="Anamorsin"/>
</dbReference>
<evidence type="ECO:0000256" key="6">
    <source>
        <dbReference type="ARBA" id="ARBA00022723"/>
    </source>
</evidence>
<keyword evidence="4 10" id="KW-0963">Cytoplasm</keyword>
<dbReference type="PANTHER" id="PTHR13273:SF14">
    <property type="entry name" value="ANAMORSIN"/>
    <property type="match status" value="1"/>
</dbReference>
<evidence type="ECO:0008006" key="16">
    <source>
        <dbReference type="Google" id="ProtNLM"/>
    </source>
</evidence>
<feature type="region of interest" description="Disordered" evidence="11">
    <location>
        <begin position="160"/>
        <end position="210"/>
    </location>
</feature>
<dbReference type="InterPro" id="IPR046408">
    <property type="entry name" value="CIAPIN1"/>
</dbReference>
<feature type="domain" description="Anamorsin C-terminal" evidence="12">
    <location>
        <begin position="486"/>
        <end position="580"/>
    </location>
</feature>
<proteinExistence type="inferred from homology"/>
<feature type="region of interest" description="Fe-S binding site B" evidence="10">
    <location>
        <begin position="550"/>
        <end position="564"/>
    </location>
</feature>
<dbReference type="Pfam" id="PF16803">
    <property type="entry name" value="DRE2_N"/>
    <property type="match status" value="1"/>
</dbReference>
<comment type="subcellular location">
    <subcellularLocation>
        <location evidence="10">Cytoplasm</location>
    </subcellularLocation>
    <subcellularLocation>
        <location evidence="10">Mitochondrion intermembrane space</location>
    </subcellularLocation>
</comment>
<dbReference type="Proteomes" id="UP001287286">
    <property type="component" value="Unassembled WGS sequence"/>
</dbReference>
<feature type="short sequence motif" description="Cx2C motif 1" evidence="10">
    <location>
        <begin position="550"/>
        <end position="553"/>
    </location>
</feature>
<keyword evidence="9 10" id="KW-0496">Mitochondrion</keyword>
<evidence type="ECO:0000256" key="2">
    <source>
        <dbReference type="ARBA" id="ARBA00008169"/>
    </source>
</evidence>
<evidence type="ECO:0000256" key="1">
    <source>
        <dbReference type="ARBA" id="ARBA00001966"/>
    </source>
</evidence>
<comment type="domain">
    <text evidence="10">The twin Cx2C motifs are involved in the recognition by the mitochondrial MIA40-ERV1 disulfide relay system. The formation of 2 disulfide bonds in the Cx2C motifs through dithiol/disulfide exchange reactions effectively traps the protein in the mitochondrial intermembrane space.</text>
</comment>
<comment type="cofactor">
    <cofactor evidence="1 10">
        <name>[4Fe-4S] cluster</name>
        <dbReference type="ChEBI" id="CHEBI:49883"/>
    </cofactor>
</comment>
<feature type="binding site" evidence="10">
    <location>
        <position position="503"/>
    </location>
    <ligand>
        <name>[2Fe-2S] cluster</name>
        <dbReference type="ChEBI" id="CHEBI:190135"/>
    </ligand>
</feature>
<evidence type="ECO:0000313" key="14">
    <source>
        <dbReference type="EMBL" id="KAK4086412.1"/>
    </source>
</evidence>
<protein>
    <recommendedName>
        <fullName evidence="16">Fe-S cluster assembly protein DRE2</fullName>
    </recommendedName>
</protein>
<evidence type="ECO:0000259" key="13">
    <source>
        <dbReference type="Pfam" id="PF16803"/>
    </source>
</evidence>
<comment type="similarity">
    <text evidence="2 10">Belongs to the anamorsin family.</text>
</comment>
<feature type="binding site" evidence="10">
    <location>
        <position position="491"/>
    </location>
    <ligand>
        <name>[2Fe-2S] cluster</name>
        <dbReference type="ChEBI" id="CHEBI:190135"/>
    </ligand>
</feature>
<keyword evidence="6 10" id="KW-0479">Metal-binding</keyword>
<keyword evidence="8 10" id="KW-0411">Iron-sulfur</keyword>
<evidence type="ECO:0000256" key="7">
    <source>
        <dbReference type="ARBA" id="ARBA00023004"/>
    </source>
</evidence>
<feature type="compositionally biased region" description="Polar residues" evidence="11">
    <location>
        <begin position="1"/>
        <end position="13"/>
    </location>
</feature>
<comment type="caution">
    <text evidence="10">Lacks conserved residue(s) required for the propagation of feature annotation.</text>
</comment>
<feature type="binding site" evidence="10">
    <location>
        <position position="550"/>
    </location>
    <ligand>
        <name>[4Fe-4S] cluster</name>
        <dbReference type="ChEBI" id="CHEBI:49883"/>
    </ligand>
</feature>
<evidence type="ECO:0000313" key="15">
    <source>
        <dbReference type="Proteomes" id="UP001287286"/>
    </source>
</evidence>
<dbReference type="PANTHER" id="PTHR13273">
    <property type="entry name" value="ANAMORSIN"/>
    <property type="match status" value="1"/>
</dbReference>
<gene>
    <name evidence="14" type="ORF">Purlil1_9258</name>
</gene>